<name>A0A835CLF6_APHGI</name>
<dbReference type="Proteomes" id="UP000639338">
    <property type="component" value="Unassembled WGS sequence"/>
</dbReference>
<protein>
    <submittedName>
        <fullName evidence="2">Uncharacterized protein</fullName>
    </submittedName>
</protein>
<evidence type="ECO:0000256" key="1">
    <source>
        <dbReference type="SAM" id="MobiDB-lite"/>
    </source>
</evidence>
<dbReference type="AlphaFoldDB" id="A0A835CLF6"/>
<gene>
    <name evidence="2" type="ORF">HCN44_001312</name>
</gene>
<sequence>MSSFSSNSSFEEKIEAVYEKLKKDREEEDQRIEASRHKQNEPTPMTDAHKNKLTTLQSEQMALLVELAAIIKLSLEDSAKVAYRRRMPLKTSSNCGWKIY</sequence>
<proteinExistence type="predicted"/>
<dbReference type="EMBL" id="JACMRX010000005">
    <property type="protein sequence ID" value="KAF7988739.1"/>
    <property type="molecule type" value="Genomic_DNA"/>
</dbReference>
<comment type="caution">
    <text evidence="2">The sequence shown here is derived from an EMBL/GenBank/DDBJ whole genome shotgun (WGS) entry which is preliminary data.</text>
</comment>
<accession>A0A835CLF6</accession>
<feature type="compositionally biased region" description="Basic and acidic residues" evidence="1">
    <location>
        <begin position="31"/>
        <end position="40"/>
    </location>
</feature>
<reference evidence="2 3" key="1">
    <citation type="submission" date="2020-08" db="EMBL/GenBank/DDBJ databases">
        <title>Aphidius gifuensis genome sequencing and assembly.</title>
        <authorList>
            <person name="Du Z."/>
        </authorList>
    </citation>
    <scope>NUCLEOTIDE SEQUENCE [LARGE SCALE GENOMIC DNA]</scope>
    <source>
        <strain evidence="2">YNYX2018</strain>
        <tissue evidence="2">Adults</tissue>
    </source>
</reference>
<organism evidence="2 3">
    <name type="scientific">Aphidius gifuensis</name>
    <name type="common">Parasitoid wasp</name>
    <dbReference type="NCBI Taxonomy" id="684658"/>
    <lineage>
        <taxon>Eukaryota</taxon>
        <taxon>Metazoa</taxon>
        <taxon>Ecdysozoa</taxon>
        <taxon>Arthropoda</taxon>
        <taxon>Hexapoda</taxon>
        <taxon>Insecta</taxon>
        <taxon>Pterygota</taxon>
        <taxon>Neoptera</taxon>
        <taxon>Endopterygota</taxon>
        <taxon>Hymenoptera</taxon>
        <taxon>Apocrita</taxon>
        <taxon>Ichneumonoidea</taxon>
        <taxon>Braconidae</taxon>
        <taxon>Aphidiinae</taxon>
        <taxon>Aphidius</taxon>
    </lineage>
</organism>
<keyword evidence="3" id="KW-1185">Reference proteome</keyword>
<evidence type="ECO:0000313" key="2">
    <source>
        <dbReference type="EMBL" id="KAF7988739.1"/>
    </source>
</evidence>
<evidence type="ECO:0000313" key="3">
    <source>
        <dbReference type="Proteomes" id="UP000639338"/>
    </source>
</evidence>
<feature type="region of interest" description="Disordered" evidence="1">
    <location>
        <begin position="21"/>
        <end position="53"/>
    </location>
</feature>